<feature type="transmembrane region" description="Helical" evidence="1">
    <location>
        <begin position="218"/>
        <end position="241"/>
    </location>
</feature>
<feature type="transmembrane region" description="Helical" evidence="1">
    <location>
        <begin position="280"/>
        <end position="301"/>
    </location>
</feature>
<feature type="transmembrane region" description="Helical" evidence="1">
    <location>
        <begin position="337"/>
        <end position="355"/>
    </location>
</feature>
<feature type="transmembrane region" description="Helical" evidence="1">
    <location>
        <begin position="308"/>
        <end position="331"/>
    </location>
</feature>
<feature type="transmembrane region" description="Helical" evidence="1">
    <location>
        <begin position="93"/>
        <end position="111"/>
    </location>
</feature>
<dbReference type="Pfam" id="PF09586">
    <property type="entry name" value="YfhO"/>
    <property type="match status" value="1"/>
</dbReference>
<dbReference type="PANTHER" id="PTHR38454:SF1">
    <property type="entry name" value="INTEGRAL MEMBRANE PROTEIN"/>
    <property type="match status" value="1"/>
</dbReference>
<keyword evidence="1" id="KW-0812">Transmembrane</keyword>
<accession>A0AAE6NZE1</accession>
<evidence type="ECO:0000256" key="1">
    <source>
        <dbReference type="SAM" id="Phobius"/>
    </source>
</evidence>
<feature type="transmembrane region" description="Helical" evidence="1">
    <location>
        <begin position="117"/>
        <end position="138"/>
    </location>
</feature>
<keyword evidence="1" id="KW-0472">Membrane</keyword>
<dbReference type="Proteomes" id="UP000327194">
    <property type="component" value="Chromosome"/>
</dbReference>
<feature type="transmembrane region" description="Helical" evidence="1">
    <location>
        <begin position="523"/>
        <end position="545"/>
    </location>
</feature>
<reference evidence="2 3" key="1">
    <citation type="submission" date="2019-10" db="EMBL/GenBank/DDBJ databases">
        <title>Genome sequencing of Lactobacillus fructivorans.</title>
        <authorList>
            <person name="Kim K."/>
        </authorList>
    </citation>
    <scope>NUCLEOTIDE SEQUENCE [LARGE SCALE GENOMIC DNA]</scope>
    <source>
        <strain evidence="2 3">LF543</strain>
    </source>
</reference>
<organism evidence="2 3">
    <name type="scientific">Fructilactobacillus fructivorans</name>
    <dbReference type="NCBI Taxonomy" id="1614"/>
    <lineage>
        <taxon>Bacteria</taxon>
        <taxon>Bacillati</taxon>
        <taxon>Bacillota</taxon>
        <taxon>Bacilli</taxon>
        <taxon>Lactobacillales</taxon>
        <taxon>Lactobacillaceae</taxon>
        <taxon>Fructilactobacillus</taxon>
    </lineage>
</organism>
<feature type="transmembrane region" description="Helical" evidence="1">
    <location>
        <begin position="375"/>
        <end position="393"/>
    </location>
</feature>
<feature type="transmembrane region" description="Helical" evidence="1">
    <location>
        <begin position="145"/>
        <end position="165"/>
    </location>
</feature>
<dbReference type="InterPro" id="IPR018580">
    <property type="entry name" value="Uncharacterised_YfhO"/>
</dbReference>
<protein>
    <submittedName>
        <fullName evidence="2">YfhO family protein</fullName>
    </submittedName>
</protein>
<feature type="transmembrane region" description="Helical" evidence="1">
    <location>
        <begin position="69"/>
        <end position="86"/>
    </location>
</feature>
<evidence type="ECO:0000313" key="2">
    <source>
        <dbReference type="EMBL" id="QFX92214.1"/>
    </source>
</evidence>
<proteinExistence type="predicted"/>
<dbReference type="AlphaFoldDB" id="A0AAE6NZE1"/>
<dbReference type="PANTHER" id="PTHR38454">
    <property type="entry name" value="INTEGRAL MEMBRANE PROTEIN-RELATED"/>
    <property type="match status" value="1"/>
</dbReference>
<keyword evidence="1" id="KW-1133">Transmembrane helix</keyword>
<sequence length="560" mass="65009">MVMMLFGLLSILIVLPYFHGGVVYNQFDLQFHISSIQENYLNVKNGNWTHILPDINTKTFGNFGYPNSLFYPIFTFLPEIFIHLIFKSAWISYLIFAIIANFLILLSMFILCRKLSISMIPSIIGSLIYEFSGFNQIWQFNNEDISQVMVLIFLPIAFYGVYQIILGNYKKWYILSIGMFLICMTHLVSLVMVSMFVLFLALYVLFTNFNLREKVVRIITLIISAVVTLLLSAFFLVPLLFNMHYVGNISVFVIQLDKFAINLQNFFFNYLPNNNLETNWTQLSGIGILGLVAIALICVAWKHLSREYRYLVLGLIIFSLLTTNLFPWNLFQNVMQFLQFPIRFMLIVSFLLAILGAKSTQIVLENNLLSSSKNFGIFFVILISSIGIIFTTSTTEYLKHSGRQVLSTEEFEKVSPEWDTLDYLPQVSQPIRDDLFKHSIPKMNTKQKGLKQGEYLTSYDQVSYQLRSNKDLSSIRLPNIYYPGFHAYVNNKEVPIKVDKNKAINIPVRKGINNIDIVYKKTITQIVTLWISIIIWIVLIGWIVYKKLFNRKIKHKKLYK</sequence>
<evidence type="ECO:0000313" key="3">
    <source>
        <dbReference type="Proteomes" id="UP000327194"/>
    </source>
</evidence>
<name>A0AAE6NZE1_9LACO</name>
<dbReference type="EMBL" id="CP045562">
    <property type="protein sequence ID" value="QFX92214.1"/>
    <property type="molecule type" value="Genomic_DNA"/>
</dbReference>
<feature type="transmembrane region" description="Helical" evidence="1">
    <location>
        <begin position="177"/>
        <end position="206"/>
    </location>
</feature>
<gene>
    <name evidence="2" type="ORF">LF543_00850</name>
</gene>
<dbReference type="KEGG" id="lfv:LF543_00850"/>